<gene>
    <name evidence="3" type="ORF">GCM10008171_34710</name>
</gene>
<dbReference type="GO" id="GO:0000160">
    <property type="term" value="P:phosphorelay signal transduction system"/>
    <property type="evidence" value="ECO:0007669"/>
    <property type="project" value="InterPro"/>
</dbReference>
<dbReference type="Gene3D" id="3.40.50.2300">
    <property type="match status" value="1"/>
</dbReference>
<evidence type="ECO:0000313" key="3">
    <source>
        <dbReference type="EMBL" id="GLK78217.1"/>
    </source>
</evidence>
<feature type="modified residue" description="4-aspartylphosphate" evidence="1">
    <location>
        <position position="54"/>
    </location>
</feature>
<dbReference type="PROSITE" id="PS50110">
    <property type="entry name" value="RESPONSE_REGULATORY"/>
    <property type="match status" value="1"/>
</dbReference>
<dbReference type="SMART" id="SM00448">
    <property type="entry name" value="REC"/>
    <property type="match status" value="1"/>
</dbReference>
<accession>A0A9W6JJL2</accession>
<sequence length="120" mass="12985">MAPFRVLILEDDAILALDLATIVSCWTDAQIVSCRSVAQARKALKGGFDLALLDVEVEDGTSYELAEDLRKRNLPFAFVSGSDMADFPDVLKGSAFIPKPYSQRGIESLVASASGARRHP</sequence>
<organism evidence="3 4">
    <name type="scientific">Methylopila jiangsuensis</name>
    <dbReference type="NCBI Taxonomy" id="586230"/>
    <lineage>
        <taxon>Bacteria</taxon>
        <taxon>Pseudomonadati</taxon>
        <taxon>Pseudomonadota</taxon>
        <taxon>Alphaproteobacteria</taxon>
        <taxon>Hyphomicrobiales</taxon>
        <taxon>Methylopilaceae</taxon>
        <taxon>Methylopila</taxon>
    </lineage>
</organism>
<reference evidence="3" key="2">
    <citation type="submission" date="2023-01" db="EMBL/GenBank/DDBJ databases">
        <authorList>
            <person name="Sun Q."/>
            <person name="Evtushenko L."/>
        </authorList>
    </citation>
    <scope>NUCLEOTIDE SEQUENCE</scope>
    <source>
        <strain evidence="3">VKM B-2555</strain>
    </source>
</reference>
<name>A0A9W6JJL2_9HYPH</name>
<evidence type="ECO:0000259" key="2">
    <source>
        <dbReference type="PROSITE" id="PS50110"/>
    </source>
</evidence>
<dbReference type="AlphaFoldDB" id="A0A9W6JJL2"/>
<comment type="caution">
    <text evidence="3">The sequence shown here is derived from an EMBL/GenBank/DDBJ whole genome shotgun (WGS) entry which is preliminary data.</text>
</comment>
<keyword evidence="1" id="KW-0597">Phosphoprotein</keyword>
<dbReference type="EMBL" id="BSFK01000016">
    <property type="protein sequence ID" value="GLK78217.1"/>
    <property type="molecule type" value="Genomic_DNA"/>
</dbReference>
<dbReference type="InterPro" id="IPR001789">
    <property type="entry name" value="Sig_transdc_resp-reg_receiver"/>
</dbReference>
<keyword evidence="4" id="KW-1185">Reference proteome</keyword>
<proteinExistence type="predicted"/>
<feature type="domain" description="Response regulatory" evidence="2">
    <location>
        <begin position="5"/>
        <end position="114"/>
    </location>
</feature>
<evidence type="ECO:0000313" key="4">
    <source>
        <dbReference type="Proteomes" id="UP001143364"/>
    </source>
</evidence>
<evidence type="ECO:0000256" key="1">
    <source>
        <dbReference type="PROSITE-ProRule" id="PRU00169"/>
    </source>
</evidence>
<dbReference type="InterPro" id="IPR011006">
    <property type="entry name" value="CheY-like_superfamily"/>
</dbReference>
<dbReference type="SUPFAM" id="SSF52172">
    <property type="entry name" value="CheY-like"/>
    <property type="match status" value="1"/>
</dbReference>
<dbReference type="RefSeq" id="WP_271206021.1">
    <property type="nucleotide sequence ID" value="NZ_BSFK01000016.1"/>
</dbReference>
<dbReference type="Proteomes" id="UP001143364">
    <property type="component" value="Unassembled WGS sequence"/>
</dbReference>
<reference evidence="3" key="1">
    <citation type="journal article" date="2014" name="Int. J. Syst. Evol. Microbiol.">
        <title>Complete genome sequence of Corynebacterium casei LMG S-19264T (=DSM 44701T), isolated from a smear-ripened cheese.</title>
        <authorList>
            <consortium name="US DOE Joint Genome Institute (JGI-PGF)"/>
            <person name="Walter F."/>
            <person name="Albersmeier A."/>
            <person name="Kalinowski J."/>
            <person name="Ruckert C."/>
        </authorList>
    </citation>
    <scope>NUCLEOTIDE SEQUENCE</scope>
    <source>
        <strain evidence="3">VKM B-2555</strain>
    </source>
</reference>
<protein>
    <recommendedName>
        <fullName evidence="2">Response regulatory domain-containing protein</fullName>
    </recommendedName>
</protein>